<reference evidence="2 3" key="1">
    <citation type="journal article" date="2018" name="Nat. Biotechnol.">
        <title>A standardized bacterial taxonomy based on genome phylogeny substantially revises the tree of life.</title>
        <authorList>
            <person name="Parks D.H."/>
            <person name="Chuvochina M."/>
            <person name="Waite D.W."/>
            <person name="Rinke C."/>
            <person name="Skarshewski A."/>
            <person name="Chaumeil P.A."/>
            <person name="Hugenholtz P."/>
        </authorList>
    </citation>
    <scope>NUCLEOTIDE SEQUENCE [LARGE SCALE GENOMIC DNA]</scope>
    <source>
        <strain evidence="2">UBA8844</strain>
    </source>
</reference>
<comment type="caution">
    <text evidence="2">The sequence shown here is derived from an EMBL/GenBank/DDBJ whole genome shotgun (WGS) entry which is preliminary data.</text>
</comment>
<evidence type="ECO:0000313" key="2">
    <source>
        <dbReference type="EMBL" id="HCT55711.1"/>
    </source>
</evidence>
<feature type="transmembrane region" description="Helical" evidence="1">
    <location>
        <begin position="55"/>
        <end position="75"/>
    </location>
</feature>
<feature type="transmembrane region" description="Helical" evidence="1">
    <location>
        <begin position="87"/>
        <end position="108"/>
    </location>
</feature>
<keyword evidence="1" id="KW-1133">Transmembrane helix</keyword>
<dbReference type="AlphaFoldDB" id="A0A3D4V3N2"/>
<dbReference type="OMA" id="QRDIERC"/>
<organism evidence="2 3">
    <name type="scientific">Gemmatimonas aurantiaca</name>
    <dbReference type="NCBI Taxonomy" id="173480"/>
    <lineage>
        <taxon>Bacteria</taxon>
        <taxon>Pseudomonadati</taxon>
        <taxon>Gemmatimonadota</taxon>
        <taxon>Gemmatimonadia</taxon>
        <taxon>Gemmatimonadales</taxon>
        <taxon>Gemmatimonadaceae</taxon>
        <taxon>Gemmatimonas</taxon>
    </lineage>
</organism>
<dbReference type="Proteomes" id="UP000264071">
    <property type="component" value="Unassembled WGS sequence"/>
</dbReference>
<evidence type="ECO:0000256" key="1">
    <source>
        <dbReference type="SAM" id="Phobius"/>
    </source>
</evidence>
<protein>
    <recommendedName>
        <fullName evidence="4">DUF4149 domain-containing protein</fullName>
    </recommendedName>
</protein>
<gene>
    <name evidence="2" type="ORF">DGD08_00715</name>
</gene>
<dbReference type="EMBL" id="DPIY01000001">
    <property type="protein sequence ID" value="HCT55711.1"/>
    <property type="molecule type" value="Genomic_DNA"/>
</dbReference>
<evidence type="ECO:0008006" key="4">
    <source>
        <dbReference type="Google" id="ProtNLM"/>
    </source>
</evidence>
<keyword evidence="1" id="KW-0812">Transmembrane</keyword>
<sequence>MTELLLLRVVHVLSGTFWLGAALVNVFFLMPAAMSVGPAGGTLMLALRDRGLMHWLLATSVLTLLSGMRLFWIIAGGDPAMFMASPMGRVFGLSGIAAILAFALAMLVSRPSAVKIATLSSAMGSASEAERDVLQRDIERCRQRARIGSTLNIVLLMGSAMGMAVARYL</sequence>
<accession>A0A3D4V3N2</accession>
<feature type="transmembrane region" description="Helical" evidence="1">
    <location>
        <begin position="150"/>
        <end position="168"/>
    </location>
</feature>
<name>A0A3D4V3N2_9BACT</name>
<proteinExistence type="predicted"/>
<keyword evidence="1" id="KW-0472">Membrane</keyword>
<feature type="transmembrane region" description="Helical" evidence="1">
    <location>
        <begin position="12"/>
        <end position="34"/>
    </location>
</feature>
<evidence type="ECO:0000313" key="3">
    <source>
        <dbReference type="Proteomes" id="UP000264071"/>
    </source>
</evidence>